<evidence type="ECO:0000256" key="1">
    <source>
        <dbReference type="ARBA" id="ARBA00006643"/>
    </source>
</evidence>
<evidence type="ECO:0000313" key="4">
    <source>
        <dbReference type="Proteomes" id="UP001454036"/>
    </source>
</evidence>
<protein>
    <recommendedName>
        <fullName evidence="2">DYW domain-containing protein</fullName>
    </recommendedName>
</protein>
<dbReference type="GO" id="GO:0008270">
    <property type="term" value="F:zinc ion binding"/>
    <property type="evidence" value="ECO:0007669"/>
    <property type="project" value="InterPro"/>
</dbReference>
<keyword evidence="4" id="KW-1185">Reference proteome</keyword>
<accession>A0AAV3NJP8</accession>
<gene>
    <name evidence="3" type="ORF">LIER_00771</name>
</gene>
<dbReference type="EMBL" id="BAABME010000064">
    <property type="protein sequence ID" value="GAA0139168.1"/>
    <property type="molecule type" value="Genomic_DNA"/>
</dbReference>
<comment type="caution">
    <text evidence="3">The sequence shown here is derived from an EMBL/GenBank/DDBJ whole genome shotgun (WGS) entry which is preliminary data.</text>
</comment>
<dbReference type="AlphaFoldDB" id="A0AAV3NJP8"/>
<sequence>MMKDLKHAGYLPDTSEVLLDTGEEERVNALSRHSERLAIAFALISSGPEVTIRIVKNLRICIDCHHVAKLVSKIYDRKLVIRDQTRFHHFKNGLCSCKDYW</sequence>
<dbReference type="InterPro" id="IPR032867">
    <property type="entry name" value="DYW_dom"/>
</dbReference>
<feature type="domain" description="DYW" evidence="2">
    <location>
        <begin position="9"/>
        <end position="101"/>
    </location>
</feature>
<reference evidence="3 4" key="1">
    <citation type="submission" date="2024-01" db="EMBL/GenBank/DDBJ databases">
        <title>The complete chloroplast genome sequence of Lithospermum erythrorhizon: insights into the phylogenetic relationship among Boraginaceae species and the maternal lineages of purple gromwells.</title>
        <authorList>
            <person name="Okada T."/>
            <person name="Watanabe K."/>
        </authorList>
    </citation>
    <scope>NUCLEOTIDE SEQUENCE [LARGE SCALE GENOMIC DNA]</scope>
</reference>
<evidence type="ECO:0000259" key="2">
    <source>
        <dbReference type="Pfam" id="PF14432"/>
    </source>
</evidence>
<comment type="similarity">
    <text evidence="1">Belongs to the PPR family. PCMP-H subfamily.</text>
</comment>
<proteinExistence type="inferred from homology"/>
<dbReference type="Pfam" id="PF14432">
    <property type="entry name" value="DYW_deaminase"/>
    <property type="match status" value="1"/>
</dbReference>
<dbReference type="Proteomes" id="UP001454036">
    <property type="component" value="Unassembled WGS sequence"/>
</dbReference>
<evidence type="ECO:0000313" key="3">
    <source>
        <dbReference type="EMBL" id="GAA0139168.1"/>
    </source>
</evidence>
<organism evidence="3 4">
    <name type="scientific">Lithospermum erythrorhizon</name>
    <name type="common">Purple gromwell</name>
    <name type="synonym">Lithospermum officinale var. erythrorhizon</name>
    <dbReference type="NCBI Taxonomy" id="34254"/>
    <lineage>
        <taxon>Eukaryota</taxon>
        <taxon>Viridiplantae</taxon>
        <taxon>Streptophyta</taxon>
        <taxon>Embryophyta</taxon>
        <taxon>Tracheophyta</taxon>
        <taxon>Spermatophyta</taxon>
        <taxon>Magnoliopsida</taxon>
        <taxon>eudicotyledons</taxon>
        <taxon>Gunneridae</taxon>
        <taxon>Pentapetalae</taxon>
        <taxon>asterids</taxon>
        <taxon>lamiids</taxon>
        <taxon>Boraginales</taxon>
        <taxon>Boraginaceae</taxon>
        <taxon>Boraginoideae</taxon>
        <taxon>Lithospermeae</taxon>
        <taxon>Lithospermum</taxon>
    </lineage>
</organism>
<name>A0AAV3NJP8_LITER</name>